<name>A0A0E0E4M5_9ORYZ</name>
<dbReference type="AlphaFoldDB" id="A0A0E0E4M5"/>
<organism evidence="1">
    <name type="scientific">Oryza meridionalis</name>
    <dbReference type="NCBI Taxonomy" id="40149"/>
    <lineage>
        <taxon>Eukaryota</taxon>
        <taxon>Viridiplantae</taxon>
        <taxon>Streptophyta</taxon>
        <taxon>Embryophyta</taxon>
        <taxon>Tracheophyta</taxon>
        <taxon>Spermatophyta</taxon>
        <taxon>Magnoliopsida</taxon>
        <taxon>Liliopsida</taxon>
        <taxon>Poales</taxon>
        <taxon>Poaceae</taxon>
        <taxon>BOP clade</taxon>
        <taxon>Oryzoideae</taxon>
        <taxon>Oryzeae</taxon>
        <taxon>Oryzinae</taxon>
        <taxon>Oryza</taxon>
    </lineage>
</organism>
<dbReference type="Gramene" id="OMERI06G23290.2">
    <property type="protein sequence ID" value="OMERI06G23290.2"/>
    <property type="gene ID" value="OMERI06G23290"/>
</dbReference>
<keyword evidence="2" id="KW-1185">Reference proteome</keyword>
<reference evidence="1" key="2">
    <citation type="submission" date="2018-05" db="EMBL/GenBank/DDBJ databases">
        <title>OmerRS3 (Oryza meridionalis Reference Sequence Version 3).</title>
        <authorList>
            <person name="Zhang J."/>
            <person name="Kudrna D."/>
            <person name="Lee S."/>
            <person name="Talag J."/>
            <person name="Welchert J."/>
            <person name="Wing R.A."/>
        </authorList>
    </citation>
    <scope>NUCLEOTIDE SEQUENCE [LARGE SCALE GENOMIC DNA]</scope>
    <source>
        <strain evidence="1">cv. OR44</strain>
    </source>
</reference>
<dbReference type="EnsemblPlants" id="OMERI06G23290.2">
    <property type="protein sequence ID" value="OMERI06G23290.2"/>
    <property type="gene ID" value="OMERI06G23290"/>
</dbReference>
<sequence length="117" mass="12966">MAEIGGRRGVLLFSAAATAAARSESTGVRSSRHGCARALIPRQLGTSTQPSRMVATDARAISSPAPWARSFNPYNECNRHFTRNFINLRYNGSILDIRVCDEKSFKFRRRQLAPKAP</sequence>
<accession>A0A0E0E4M5</accession>
<dbReference type="Proteomes" id="UP000008021">
    <property type="component" value="Chromosome 6"/>
</dbReference>
<evidence type="ECO:0000313" key="2">
    <source>
        <dbReference type="Proteomes" id="UP000008021"/>
    </source>
</evidence>
<proteinExistence type="predicted"/>
<protein>
    <submittedName>
        <fullName evidence="1">Uncharacterized protein</fullName>
    </submittedName>
</protein>
<evidence type="ECO:0000313" key="1">
    <source>
        <dbReference type="EnsemblPlants" id="OMERI06G23290.2"/>
    </source>
</evidence>
<reference evidence="1" key="1">
    <citation type="submission" date="2015-04" db="UniProtKB">
        <authorList>
            <consortium name="EnsemblPlants"/>
        </authorList>
    </citation>
    <scope>IDENTIFICATION</scope>
</reference>